<dbReference type="AlphaFoldDB" id="A0A5B7E1K7"/>
<sequence>MQPCSEHSNSSTTLVTHRLMRGEASLGYLRRHSPRRLAVRPLTGCGRQRYRLEGEVKNPCAGCVGLYSTLFSASDPMKAWVDFVHTHKQGTRVRLTQKDTKVSVDLRHIHLGP</sequence>
<protein>
    <submittedName>
        <fullName evidence="1">Uncharacterized protein</fullName>
    </submittedName>
</protein>
<gene>
    <name evidence="1" type="ORF">E2C01_020814</name>
</gene>
<evidence type="ECO:0000313" key="2">
    <source>
        <dbReference type="Proteomes" id="UP000324222"/>
    </source>
</evidence>
<keyword evidence="2" id="KW-1185">Reference proteome</keyword>
<reference evidence="1 2" key="1">
    <citation type="submission" date="2019-05" db="EMBL/GenBank/DDBJ databases">
        <title>Another draft genome of Portunus trituberculatus and its Hox gene families provides insights of decapod evolution.</title>
        <authorList>
            <person name="Jeong J.-H."/>
            <person name="Song I."/>
            <person name="Kim S."/>
            <person name="Choi T."/>
            <person name="Kim D."/>
            <person name="Ryu S."/>
            <person name="Kim W."/>
        </authorList>
    </citation>
    <scope>NUCLEOTIDE SEQUENCE [LARGE SCALE GENOMIC DNA]</scope>
    <source>
        <tissue evidence="1">Muscle</tissue>
    </source>
</reference>
<proteinExistence type="predicted"/>
<comment type="caution">
    <text evidence="1">The sequence shown here is derived from an EMBL/GenBank/DDBJ whole genome shotgun (WGS) entry which is preliminary data.</text>
</comment>
<name>A0A5B7E1K7_PORTR</name>
<organism evidence="1 2">
    <name type="scientific">Portunus trituberculatus</name>
    <name type="common">Swimming crab</name>
    <name type="synonym">Neptunus trituberculatus</name>
    <dbReference type="NCBI Taxonomy" id="210409"/>
    <lineage>
        <taxon>Eukaryota</taxon>
        <taxon>Metazoa</taxon>
        <taxon>Ecdysozoa</taxon>
        <taxon>Arthropoda</taxon>
        <taxon>Crustacea</taxon>
        <taxon>Multicrustacea</taxon>
        <taxon>Malacostraca</taxon>
        <taxon>Eumalacostraca</taxon>
        <taxon>Eucarida</taxon>
        <taxon>Decapoda</taxon>
        <taxon>Pleocyemata</taxon>
        <taxon>Brachyura</taxon>
        <taxon>Eubrachyura</taxon>
        <taxon>Portunoidea</taxon>
        <taxon>Portunidae</taxon>
        <taxon>Portuninae</taxon>
        <taxon>Portunus</taxon>
    </lineage>
</organism>
<accession>A0A5B7E1K7</accession>
<dbReference type="EMBL" id="VSRR010001779">
    <property type="protein sequence ID" value="MPC27638.1"/>
    <property type="molecule type" value="Genomic_DNA"/>
</dbReference>
<dbReference type="Proteomes" id="UP000324222">
    <property type="component" value="Unassembled WGS sequence"/>
</dbReference>
<evidence type="ECO:0000313" key="1">
    <source>
        <dbReference type="EMBL" id="MPC27638.1"/>
    </source>
</evidence>